<feature type="transmembrane region" description="Helical" evidence="1">
    <location>
        <begin position="121"/>
        <end position="143"/>
    </location>
</feature>
<evidence type="ECO:0000313" key="3">
    <source>
        <dbReference type="Proteomes" id="UP000564885"/>
    </source>
</evidence>
<dbReference type="Proteomes" id="UP000564885">
    <property type="component" value="Unassembled WGS sequence"/>
</dbReference>
<feature type="transmembrane region" description="Helical" evidence="1">
    <location>
        <begin position="35"/>
        <end position="62"/>
    </location>
</feature>
<comment type="caution">
    <text evidence="2">The sequence shown here is derived from an EMBL/GenBank/DDBJ whole genome shotgun (WGS) entry which is preliminary data.</text>
</comment>
<organism evidence="2 3">
    <name type="scientific">Enterovirga aerilata</name>
    <dbReference type="NCBI Taxonomy" id="2730920"/>
    <lineage>
        <taxon>Bacteria</taxon>
        <taxon>Pseudomonadati</taxon>
        <taxon>Pseudomonadota</taxon>
        <taxon>Alphaproteobacteria</taxon>
        <taxon>Hyphomicrobiales</taxon>
        <taxon>Methylobacteriaceae</taxon>
        <taxon>Enterovirga</taxon>
    </lineage>
</organism>
<keyword evidence="3" id="KW-1185">Reference proteome</keyword>
<keyword evidence="1" id="KW-0472">Membrane</keyword>
<dbReference type="AlphaFoldDB" id="A0A849IB77"/>
<keyword evidence="1" id="KW-1133">Transmembrane helix</keyword>
<gene>
    <name evidence="2" type="ORF">HJG44_12950</name>
</gene>
<dbReference type="EMBL" id="JABEPP010000003">
    <property type="protein sequence ID" value="NNM73290.1"/>
    <property type="molecule type" value="Genomic_DNA"/>
</dbReference>
<dbReference type="Pfam" id="PF19660">
    <property type="entry name" value="DUF6163"/>
    <property type="match status" value="1"/>
</dbReference>
<sequence>MGVRYIGGASVADEDDRLLATAAPRHLRWNLVLVWFMRIMALVWAVKGLIAWAHILGIAGTVPFEARPTGQQAVTVYFAVIDLIAAVGLWLTSTWGGVLWLLAVMSHLILAVFFPRFVANGALLIALFIIGLMMYLTISWLAAVEE</sequence>
<feature type="transmembrane region" description="Helical" evidence="1">
    <location>
        <begin position="97"/>
        <end position="114"/>
    </location>
</feature>
<dbReference type="InterPro" id="IPR046161">
    <property type="entry name" value="DUF6163"/>
</dbReference>
<proteinExistence type="predicted"/>
<evidence type="ECO:0000256" key="1">
    <source>
        <dbReference type="SAM" id="Phobius"/>
    </source>
</evidence>
<name>A0A849IB77_9HYPH</name>
<keyword evidence="1" id="KW-0812">Transmembrane</keyword>
<reference evidence="2 3" key="1">
    <citation type="submission" date="2020-04" db="EMBL/GenBank/DDBJ databases">
        <title>Enterovirga sp. isolate from soil.</title>
        <authorList>
            <person name="Chea S."/>
            <person name="Kim D.-U."/>
        </authorList>
    </citation>
    <scope>NUCLEOTIDE SEQUENCE [LARGE SCALE GENOMIC DNA]</scope>
    <source>
        <strain evidence="2 3">DB1703</strain>
    </source>
</reference>
<evidence type="ECO:0000313" key="2">
    <source>
        <dbReference type="EMBL" id="NNM73290.1"/>
    </source>
</evidence>
<feature type="transmembrane region" description="Helical" evidence="1">
    <location>
        <begin position="74"/>
        <end position="91"/>
    </location>
</feature>
<protein>
    <submittedName>
        <fullName evidence="2">Uncharacterized protein</fullName>
    </submittedName>
</protein>
<accession>A0A849IB77</accession>